<evidence type="ECO:0000256" key="1">
    <source>
        <dbReference type="ARBA" id="ARBA00023002"/>
    </source>
</evidence>
<dbReference type="InterPro" id="IPR013154">
    <property type="entry name" value="ADH-like_N"/>
</dbReference>
<organism evidence="4 5">
    <name type="scientific">Geodia barretti</name>
    <name type="common">Barrett's horny sponge</name>
    <dbReference type="NCBI Taxonomy" id="519541"/>
    <lineage>
        <taxon>Eukaryota</taxon>
        <taxon>Metazoa</taxon>
        <taxon>Porifera</taxon>
        <taxon>Demospongiae</taxon>
        <taxon>Heteroscleromorpha</taxon>
        <taxon>Tetractinellida</taxon>
        <taxon>Astrophorina</taxon>
        <taxon>Geodiidae</taxon>
        <taxon>Geodia</taxon>
    </lineage>
</organism>
<dbReference type="InterPro" id="IPR050129">
    <property type="entry name" value="Zn_alcohol_dh"/>
</dbReference>
<keyword evidence="1" id="KW-0560">Oxidoreductase</keyword>
<dbReference type="PANTHER" id="PTHR43401">
    <property type="entry name" value="L-THREONINE 3-DEHYDROGENASE"/>
    <property type="match status" value="1"/>
</dbReference>
<sequence length="316" mass="34809">MKAARLIGPKLFELLEAETPSAQDGECLVRLERVSVCGSDIRHGFAINPEEYYPAPIGHPCHELAGTIVESRTDAYHEGQRVIVIPPRGSAGLVEYMVSDPGRMILLPDEGSLDDWIMCQPSGTVLYSCQQMPNLLGKNVVVMGQGSIGLSFTMITSRIGARNVIGVDLLDNRLEASKTFGSTYQLNPDRDNLEEAVAEITGGVGADVVVEAAGYADTFNMCFRLVRQNGTCIIFGIQEEEFIPLEHNWLMDKQPRIIPTTGARSGDPISHIQEIVALRQRGWCDPAPLVTHQMGFSDVQKAYDMYDQRTDNIIKV</sequence>
<name>A0AA35R3D4_GEOBA</name>
<feature type="domain" description="Alcohol dehydrogenase-like C-terminal" evidence="2">
    <location>
        <begin position="148"/>
        <end position="264"/>
    </location>
</feature>
<evidence type="ECO:0000313" key="5">
    <source>
        <dbReference type="Proteomes" id="UP001174909"/>
    </source>
</evidence>
<dbReference type="Gene3D" id="3.90.180.10">
    <property type="entry name" value="Medium-chain alcohol dehydrogenases, catalytic domain"/>
    <property type="match status" value="2"/>
</dbReference>
<dbReference type="EMBL" id="CASHTH010000492">
    <property type="protein sequence ID" value="CAI8002681.1"/>
    <property type="molecule type" value="Genomic_DNA"/>
</dbReference>
<dbReference type="AlphaFoldDB" id="A0AA35R3D4"/>
<keyword evidence="5" id="KW-1185">Reference proteome</keyword>
<feature type="domain" description="Alcohol dehydrogenase-like N-terminal" evidence="3">
    <location>
        <begin position="24"/>
        <end position="86"/>
    </location>
</feature>
<proteinExistence type="predicted"/>
<dbReference type="InterPro" id="IPR036291">
    <property type="entry name" value="NAD(P)-bd_dom_sf"/>
</dbReference>
<dbReference type="Proteomes" id="UP001174909">
    <property type="component" value="Unassembled WGS sequence"/>
</dbReference>
<dbReference type="Pfam" id="PF00107">
    <property type="entry name" value="ADH_zinc_N"/>
    <property type="match status" value="1"/>
</dbReference>
<evidence type="ECO:0000313" key="4">
    <source>
        <dbReference type="EMBL" id="CAI8002681.1"/>
    </source>
</evidence>
<comment type="caution">
    <text evidence="4">The sequence shown here is derived from an EMBL/GenBank/DDBJ whole genome shotgun (WGS) entry which is preliminary data.</text>
</comment>
<dbReference type="PANTHER" id="PTHR43401:SF2">
    <property type="entry name" value="L-THREONINE 3-DEHYDROGENASE"/>
    <property type="match status" value="1"/>
</dbReference>
<reference evidence="4" key="1">
    <citation type="submission" date="2023-03" db="EMBL/GenBank/DDBJ databases">
        <authorList>
            <person name="Steffen K."/>
            <person name="Cardenas P."/>
        </authorList>
    </citation>
    <scope>NUCLEOTIDE SEQUENCE</scope>
</reference>
<dbReference type="InterPro" id="IPR013149">
    <property type="entry name" value="ADH-like_C"/>
</dbReference>
<dbReference type="GO" id="GO:0016491">
    <property type="term" value="F:oxidoreductase activity"/>
    <property type="evidence" value="ECO:0007669"/>
    <property type="project" value="UniProtKB-KW"/>
</dbReference>
<dbReference type="Gene3D" id="3.40.50.720">
    <property type="entry name" value="NAD(P)-binding Rossmann-like Domain"/>
    <property type="match status" value="1"/>
</dbReference>
<evidence type="ECO:0000259" key="3">
    <source>
        <dbReference type="Pfam" id="PF08240"/>
    </source>
</evidence>
<dbReference type="Pfam" id="PF08240">
    <property type="entry name" value="ADH_N"/>
    <property type="match status" value="1"/>
</dbReference>
<evidence type="ECO:0000259" key="2">
    <source>
        <dbReference type="Pfam" id="PF00107"/>
    </source>
</evidence>
<dbReference type="InterPro" id="IPR011032">
    <property type="entry name" value="GroES-like_sf"/>
</dbReference>
<dbReference type="SUPFAM" id="SSF51735">
    <property type="entry name" value="NAD(P)-binding Rossmann-fold domains"/>
    <property type="match status" value="1"/>
</dbReference>
<accession>A0AA35R3D4</accession>
<dbReference type="SUPFAM" id="SSF50129">
    <property type="entry name" value="GroES-like"/>
    <property type="match status" value="1"/>
</dbReference>
<protein>
    <submittedName>
        <fullName evidence="4">Alcohol dehydrogenase</fullName>
    </submittedName>
</protein>
<gene>
    <name evidence="4" type="ORF">GBAR_LOCUS3457</name>
</gene>